<feature type="signal peptide" evidence="2">
    <location>
        <begin position="1"/>
        <end position="23"/>
    </location>
</feature>
<evidence type="ECO:0000313" key="4">
    <source>
        <dbReference type="EMBL" id="OBX74438.1"/>
    </source>
</evidence>
<feature type="domain" description="DUF305" evidence="3">
    <location>
        <begin position="80"/>
        <end position="165"/>
    </location>
</feature>
<accession>A0A1B8Q936</accession>
<dbReference type="InterPro" id="IPR012347">
    <property type="entry name" value="Ferritin-like"/>
</dbReference>
<evidence type="ECO:0000313" key="5">
    <source>
        <dbReference type="Proteomes" id="UP000092508"/>
    </source>
</evidence>
<dbReference type="PANTHER" id="PTHR36933">
    <property type="entry name" value="SLL0788 PROTEIN"/>
    <property type="match status" value="1"/>
</dbReference>
<feature type="domain" description="DUF305" evidence="3">
    <location>
        <begin position="173"/>
        <end position="229"/>
    </location>
</feature>
<protein>
    <recommendedName>
        <fullName evidence="3">DUF305 domain-containing protein</fullName>
    </recommendedName>
</protein>
<feature type="region of interest" description="Disordered" evidence="1">
    <location>
        <begin position="28"/>
        <end position="53"/>
    </location>
</feature>
<dbReference type="InterPro" id="IPR005183">
    <property type="entry name" value="DUF305_CopM-like"/>
</dbReference>
<name>A0A1B8Q936_9GAMM</name>
<evidence type="ECO:0000256" key="1">
    <source>
        <dbReference type="SAM" id="MobiDB-lite"/>
    </source>
</evidence>
<organism evidence="4 5">
    <name type="scientific">Faucicola atlantae</name>
    <dbReference type="NCBI Taxonomy" id="34059"/>
    <lineage>
        <taxon>Bacteria</taxon>
        <taxon>Pseudomonadati</taxon>
        <taxon>Pseudomonadota</taxon>
        <taxon>Gammaproteobacteria</taxon>
        <taxon>Moraxellales</taxon>
        <taxon>Moraxellaceae</taxon>
        <taxon>Faucicola</taxon>
    </lineage>
</organism>
<dbReference type="PANTHER" id="PTHR36933:SF1">
    <property type="entry name" value="SLL0788 PROTEIN"/>
    <property type="match status" value="1"/>
</dbReference>
<dbReference type="Proteomes" id="UP000092508">
    <property type="component" value="Unassembled WGS sequence"/>
</dbReference>
<dbReference type="PROSITE" id="PS51257">
    <property type="entry name" value="PROKAR_LIPOPROTEIN"/>
    <property type="match status" value="1"/>
</dbReference>
<dbReference type="RefSeq" id="WP_067238374.1">
    <property type="nucleotide sequence ID" value="NZ_LZMZ01000048.1"/>
</dbReference>
<comment type="caution">
    <text evidence="4">The sequence shown here is derived from an EMBL/GenBank/DDBJ whole genome shotgun (WGS) entry which is preliminary data.</text>
</comment>
<dbReference type="Pfam" id="PF03713">
    <property type="entry name" value="DUF305"/>
    <property type="match status" value="2"/>
</dbReference>
<reference evidence="4 5" key="1">
    <citation type="submission" date="2016-06" db="EMBL/GenBank/DDBJ databases">
        <title>Draft genome of Moraxella atlantae CCUG 66109.</title>
        <authorList>
            <person name="Salva-Serra F."/>
            <person name="Engstrom-Jakobsson H."/>
            <person name="Thorell K."/>
            <person name="Gonzales-Siles L."/>
            <person name="Karlsson R."/>
            <person name="Boulund F."/>
            <person name="Engstrand L."/>
            <person name="Kristiansson E."/>
            <person name="Moore E."/>
        </authorList>
    </citation>
    <scope>NUCLEOTIDE SEQUENCE [LARGE SCALE GENOMIC DNA]</scope>
    <source>
        <strain evidence="4 5">CCUG 66109</strain>
    </source>
</reference>
<feature type="chain" id="PRO_5008612233" description="DUF305 domain-containing protein" evidence="2">
    <location>
        <begin position="24"/>
        <end position="231"/>
    </location>
</feature>
<evidence type="ECO:0000256" key="2">
    <source>
        <dbReference type="SAM" id="SignalP"/>
    </source>
</evidence>
<dbReference type="Gene3D" id="1.20.1260.10">
    <property type="match status" value="2"/>
</dbReference>
<sequence>MQKIFVASLALMVAAMTSCSQYAADRQSPTDHYKAMPRHTAHHPNPAPSQNQPAHVKAYMNSMHAMHQAMAKGIDAKNADLGFVQGMIPHHQGAIDMANIELQYGKDAQMRALAQAIIDAQTKEIAYMQQWLIANQASQPTATNAAAITQAYQTNNQANHDAMMHGIMAANPDVAFAQGMIPHHQGAIDMANVQLQYGTNPDIRQLASQIKAAQAPEIEQMQNWLKTQGHS</sequence>
<dbReference type="STRING" id="34059.A9308_09990"/>
<keyword evidence="2" id="KW-0732">Signal</keyword>
<dbReference type="AlphaFoldDB" id="A0A1B8Q936"/>
<proteinExistence type="predicted"/>
<evidence type="ECO:0000259" key="3">
    <source>
        <dbReference type="Pfam" id="PF03713"/>
    </source>
</evidence>
<dbReference type="EMBL" id="LZMZ01000048">
    <property type="protein sequence ID" value="OBX74438.1"/>
    <property type="molecule type" value="Genomic_DNA"/>
</dbReference>
<gene>
    <name evidence="4" type="ORF">A9308_09990</name>
</gene>